<name>A0ABP2CBN3_9FIRM</name>
<proteinExistence type="predicted"/>
<protein>
    <submittedName>
        <fullName evidence="2">Cupin domain protein</fullName>
    </submittedName>
</protein>
<dbReference type="InterPro" id="IPR013096">
    <property type="entry name" value="Cupin_2"/>
</dbReference>
<evidence type="ECO:0000313" key="2">
    <source>
        <dbReference type="EMBL" id="CVK21702.1"/>
    </source>
</evidence>
<dbReference type="PANTHER" id="PTHR37694:SF1">
    <property type="entry name" value="SLR8022 PROTEIN"/>
    <property type="match status" value="1"/>
</dbReference>
<reference evidence="2 3" key="1">
    <citation type="submission" date="2016-01" db="EMBL/GenBank/DDBJ databases">
        <authorList>
            <person name="Brown R."/>
        </authorList>
    </citation>
    <scope>NUCLEOTIDE SEQUENCE [LARGE SCALE GENOMIC DNA]</scope>
    <source>
        <strain evidence="2">Sporomusa sphaeroides DSM 2875</strain>
    </source>
</reference>
<dbReference type="PANTHER" id="PTHR37694">
    <property type="entry name" value="SLR8022 PROTEIN"/>
    <property type="match status" value="1"/>
</dbReference>
<keyword evidence="3" id="KW-1185">Reference proteome</keyword>
<gene>
    <name evidence="2" type="ORF">SSPH_04409</name>
</gene>
<dbReference type="Pfam" id="PF07883">
    <property type="entry name" value="Cupin_2"/>
    <property type="match status" value="1"/>
</dbReference>
<dbReference type="SUPFAM" id="SSF51182">
    <property type="entry name" value="RmlC-like cupins"/>
    <property type="match status" value="1"/>
</dbReference>
<comment type="caution">
    <text evidence="2">The sequence shown here is derived from an EMBL/GenBank/DDBJ whole genome shotgun (WGS) entry which is preliminary data.</text>
</comment>
<dbReference type="EMBL" id="FCOW01000043">
    <property type="protein sequence ID" value="CVK21702.1"/>
    <property type="molecule type" value="Genomic_DNA"/>
</dbReference>
<dbReference type="Proteomes" id="UP000245702">
    <property type="component" value="Unassembled WGS sequence"/>
</dbReference>
<evidence type="ECO:0000313" key="3">
    <source>
        <dbReference type="Proteomes" id="UP000245702"/>
    </source>
</evidence>
<feature type="domain" description="Cupin type-2" evidence="1">
    <location>
        <begin position="45"/>
        <end position="113"/>
    </location>
</feature>
<evidence type="ECO:0000259" key="1">
    <source>
        <dbReference type="Pfam" id="PF07883"/>
    </source>
</evidence>
<dbReference type="Gene3D" id="2.60.120.10">
    <property type="entry name" value="Jelly Rolls"/>
    <property type="match status" value="1"/>
</dbReference>
<dbReference type="InterPro" id="IPR011051">
    <property type="entry name" value="RmlC_Cupin_sf"/>
</dbReference>
<sequence length="134" mass="14976">MENVKYVGKIDELPLIDCSEFIKGAEKRIIFGPGRFWDTHVMRCFKLAPGSVAPENQHPWEHQALCVGGKGKFVIGDTEYDIAGGSYMFVPGNIPHTFWNTSETEQLVIICIVPKEGDVNPLTASPEQKKFSFC</sequence>
<dbReference type="InterPro" id="IPR014710">
    <property type="entry name" value="RmlC-like_jellyroll"/>
</dbReference>
<dbReference type="RefSeq" id="WP_075758217.1">
    <property type="nucleotide sequence ID" value="NZ_CP146991.1"/>
</dbReference>
<organism evidence="2 3">
    <name type="scientific">Sporomusa sphaeroides DSM 2875</name>
    <dbReference type="NCBI Taxonomy" id="1337886"/>
    <lineage>
        <taxon>Bacteria</taxon>
        <taxon>Bacillati</taxon>
        <taxon>Bacillota</taxon>
        <taxon>Negativicutes</taxon>
        <taxon>Selenomonadales</taxon>
        <taxon>Sporomusaceae</taxon>
        <taxon>Sporomusa</taxon>
    </lineage>
</organism>
<accession>A0ABP2CBN3</accession>